<dbReference type="PANTHER" id="PTHR43278">
    <property type="entry name" value="NAD(P)H-DEPENDENT FMN-CONTAINING OXIDOREDUCTASE YWQN-RELATED"/>
    <property type="match status" value="1"/>
</dbReference>
<dbReference type="InterPro" id="IPR029039">
    <property type="entry name" value="Flavoprotein-like_sf"/>
</dbReference>
<feature type="domain" description="NADPH-dependent FMN reductase-like" evidence="3">
    <location>
        <begin position="1"/>
        <end position="123"/>
    </location>
</feature>
<accession>A0A3R5QX15</accession>
<keyword evidence="5" id="KW-1185">Reference proteome</keyword>
<keyword evidence="1" id="KW-0285">Flavoprotein</keyword>
<dbReference type="EMBL" id="CP025746">
    <property type="protein sequence ID" value="QAA34227.1"/>
    <property type="molecule type" value="Genomic_DNA"/>
</dbReference>
<organism evidence="4 5">
    <name type="scientific">Clostridium manihotivorum</name>
    <dbReference type="NCBI Taxonomy" id="2320868"/>
    <lineage>
        <taxon>Bacteria</taxon>
        <taxon>Bacillati</taxon>
        <taxon>Bacillota</taxon>
        <taxon>Clostridia</taxon>
        <taxon>Eubacteriales</taxon>
        <taxon>Clostridiaceae</taxon>
        <taxon>Clostridium</taxon>
    </lineage>
</organism>
<proteinExistence type="predicted"/>
<gene>
    <name evidence="4" type="ORF">C1I91_22745</name>
</gene>
<dbReference type="Gene3D" id="3.40.50.360">
    <property type="match status" value="1"/>
</dbReference>
<evidence type="ECO:0000259" key="3">
    <source>
        <dbReference type="Pfam" id="PF03358"/>
    </source>
</evidence>
<dbReference type="AlphaFoldDB" id="A0A3R5QX15"/>
<sequence>MKVIALNGSPRRNRNTAKVLNEALEGAKSKGAEVELINLYDLNYKGCISCFACKRIGGQSYGKCAVKDDLQSVLRKIEQCDALLIGSPIYFGEVTGEVRSFLERFLFQYLVYDKDHTNLFNKKLPIGLIYTMNVGSEHMSLAGYDKKFLSTEEMMKRFFGEAESLIVNDTYQFDDYSKYVSTMFDETQKAKVRDEEFPKDLKKAFNLGISLIEKSL</sequence>
<dbReference type="PANTHER" id="PTHR43278:SF2">
    <property type="entry name" value="IRON-SULFUR FLAVOPROTEIN"/>
    <property type="match status" value="1"/>
</dbReference>
<dbReference type="RefSeq" id="WP_128214948.1">
    <property type="nucleotide sequence ID" value="NZ_CP025746.1"/>
</dbReference>
<dbReference type="InterPro" id="IPR005025">
    <property type="entry name" value="FMN_Rdtase-like_dom"/>
</dbReference>
<reference evidence="4 5" key="1">
    <citation type="submission" date="2018-01" db="EMBL/GenBank/DDBJ databases">
        <title>Genome Sequencing and Assembly of Anaerobacter polyendosporus strain CT4.</title>
        <authorList>
            <person name="Tachaapaikoon C."/>
            <person name="Sutheeworapong S."/>
            <person name="Jenjaroenpun P."/>
            <person name="Wongsurawat T."/>
            <person name="Nookeaw I."/>
            <person name="Cheawchanlertfa P."/>
            <person name="Kosugi A."/>
            <person name="Cheevadhanarak S."/>
            <person name="Ratanakhanokchai K."/>
        </authorList>
    </citation>
    <scope>NUCLEOTIDE SEQUENCE [LARGE SCALE GENOMIC DNA]</scope>
    <source>
        <strain evidence="4 5">CT4</strain>
    </source>
</reference>
<evidence type="ECO:0000256" key="1">
    <source>
        <dbReference type="ARBA" id="ARBA00022630"/>
    </source>
</evidence>
<name>A0A3R5QX15_9CLOT</name>
<evidence type="ECO:0000313" key="4">
    <source>
        <dbReference type="EMBL" id="QAA34227.1"/>
    </source>
</evidence>
<dbReference type="GO" id="GO:0016491">
    <property type="term" value="F:oxidoreductase activity"/>
    <property type="evidence" value="ECO:0007669"/>
    <property type="project" value="InterPro"/>
</dbReference>
<dbReference type="SUPFAM" id="SSF52218">
    <property type="entry name" value="Flavoproteins"/>
    <property type="match status" value="1"/>
</dbReference>
<dbReference type="OrthoDB" id="6398207at2"/>
<protein>
    <submittedName>
        <fullName evidence="4">Flavodoxin</fullName>
    </submittedName>
</protein>
<dbReference type="InterPro" id="IPR051796">
    <property type="entry name" value="ISF_SsuE-like"/>
</dbReference>
<dbReference type="Proteomes" id="UP000286268">
    <property type="component" value="Chromosome"/>
</dbReference>
<keyword evidence="2" id="KW-0288">FMN</keyword>
<dbReference type="Pfam" id="PF03358">
    <property type="entry name" value="FMN_red"/>
    <property type="match status" value="1"/>
</dbReference>
<dbReference type="KEGG" id="cmah:C1I91_22745"/>
<evidence type="ECO:0000256" key="2">
    <source>
        <dbReference type="ARBA" id="ARBA00022643"/>
    </source>
</evidence>
<evidence type="ECO:0000313" key="5">
    <source>
        <dbReference type="Proteomes" id="UP000286268"/>
    </source>
</evidence>